<dbReference type="InterPro" id="IPR019379">
    <property type="entry name" value="Gamma_Secretase_Asp_P_PEN2"/>
</dbReference>
<evidence type="ECO:0000256" key="4">
    <source>
        <dbReference type="ARBA" id="ARBA00022976"/>
    </source>
</evidence>
<keyword evidence="5 7" id="KW-1133">Transmembrane helix</keyword>
<dbReference type="Pfam" id="PF10251">
    <property type="entry name" value="PEN-2"/>
    <property type="match status" value="1"/>
</dbReference>
<organism evidence="8 9">
    <name type="scientific">Carnegiea gigantea</name>
    <dbReference type="NCBI Taxonomy" id="171969"/>
    <lineage>
        <taxon>Eukaryota</taxon>
        <taxon>Viridiplantae</taxon>
        <taxon>Streptophyta</taxon>
        <taxon>Embryophyta</taxon>
        <taxon>Tracheophyta</taxon>
        <taxon>Spermatophyta</taxon>
        <taxon>Magnoliopsida</taxon>
        <taxon>eudicotyledons</taxon>
        <taxon>Gunneridae</taxon>
        <taxon>Pentapetalae</taxon>
        <taxon>Caryophyllales</taxon>
        <taxon>Cactineae</taxon>
        <taxon>Cactaceae</taxon>
        <taxon>Cactoideae</taxon>
        <taxon>Echinocereeae</taxon>
        <taxon>Carnegiea</taxon>
    </lineage>
</organism>
<sequence length="177" mass="20950">MDRSAHRDPSLIPLQNPDTVAGNSSALLRWPTIDGPLGLSEEESEIYARRFYKFGFLLLPWLWAVNCFYFWPVLRHSRSFPSFRGFLLIAPLWYHSSRSNLGEVGTKGVLKLESRRKKKKENDRWRNERNSLFNSWIVFPIKQQSYIHDYSTLAGKEQARRSWYHRDTQTGIKKEEE</sequence>
<evidence type="ECO:0000256" key="7">
    <source>
        <dbReference type="SAM" id="Phobius"/>
    </source>
</evidence>
<comment type="subcellular location">
    <subcellularLocation>
        <location evidence="1">Membrane</location>
        <topology evidence="1">Multi-pass membrane protein</topology>
    </subcellularLocation>
</comment>
<keyword evidence="4" id="KW-0914">Notch signaling pathway</keyword>
<accession>A0A9Q1KJ32</accession>
<feature type="transmembrane region" description="Helical" evidence="7">
    <location>
        <begin position="54"/>
        <end position="74"/>
    </location>
</feature>
<keyword evidence="3 7" id="KW-0812">Transmembrane</keyword>
<dbReference type="Proteomes" id="UP001153076">
    <property type="component" value="Unassembled WGS sequence"/>
</dbReference>
<dbReference type="GO" id="GO:0007219">
    <property type="term" value="P:Notch signaling pathway"/>
    <property type="evidence" value="ECO:0007669"/>
    <property type="project" value="UniProtKB-KW"/>
</dbReference>
<dbReference type="PANTHER" id="PTHR16318">
    <property type="entry name" value="GAMMA-SECRETASE SUBUNIT PEN-2"/>
    <property type="match status" value="1"/>
</dbReference>
<name>A0A9Q1KJ32_9CARY</name>
<evidence type="ECO:0000256" key="1">
    <source>
        <dbReference type="ARBA" id="ARBA00004141"/>
    </source>
</evidence>
<evidence type="ECO:0000313" key="8">
    <source>
        <dbReference type="EMBL" id="KAJ8443736.1"/>
    </source>
</evidence>
<evidence type="ECO:0000256" key="6">
    <source>
        <dbReference type="ARBA" id="ARBA00023136"/>
    </source>
</evidence>
<dbReference type="EMBL" id="JAKOGI010000113">
    <property type="protein sequence ID" value="KAJ8443736.1"/>
    <property type="molecule type" value="Genomic_DNA"/>
</dbReference>
<dbReference type="PANTHER" id="PTHR16318:SF0">
    <property type="entry name" value="GAMMA-SECRETASE SUBUNIT PEN-2"/>
    <property type="match status" value="1"/>
</dbReference>
<evidence type="ECO:0008006" key="10">
    <source>
        <dbReference type="Google" id="ProtNLM"/>
    </source>
</evidence>
<reference evidence="8" key="1">
    <citation type="submission" date="2022-04" db="EMBL/GenBank/DDBJ databases">
        <title>Carnegiea gigantea Genome sequencing and assembly v2.</title>
        <authorList>
            <person name="Copetti D."/>
            <person name="Sanderson M.J."/>
            <person name="Burquez A."/>
            <person name="Wojciechowski M.F."/>
        </authorList>
    </citation>
    <scope>NUCLEOTIDE SEQUENCE</scope>
    <source>
        <strain evidence="8">SGP5-SGP5p</strain>
        <tissue evidence="8">Aerial part</tissue>
    </source>
</reference>
<comment type="similarity">
    <text evidence="2">Belongs to the PEN-2 family.</text>
</comment>
<dbReference type="AlphaFoldDB" id="A0A9Q1KJ32"/>
<evidence type="ECO:0000313" key="9">
    <source>
        <dbReference type="Proteomes" id="UP001153076"/>
    </source>
</evidence>
<evidence type="ECO:0000256" key="3">
    <source>
        <dbReference type="ARBA" id="ARBA00022692"/>
    </source>
</evidence>
<comment type="caution">
    <text evidence="8">The sequence shown here is derived from an EMBL/GenBank/DDBJ whole genome shotgun (WGS) entry which is preliminary data.</text>
</comment>
<dbReference type="OrthoDB" id="524898at2759"/>
<evidence type="ECO:0000256" key="5">
    <source>
        <dbReference type="ARBA" id="ARBA00022989"/>
    </source>
</evidence>
<gene>
    <name evidence="8" type="ORF">Cgig2_029641</name>
</gene>
<evidence type="ECO:0000256" key="2">
    <source>
        <dbReference type="ARBA" id="ARBA00009607"/>
    </source>
</evidence>
<proteinExistence type="inferred from homology"/>
<keyword evidence="9" id="KW-1185">Reference proteome</keyword>
<keyword evidence="6 7" id="KW-0472">Membrane</keyword>
<protein>
    <recommendedName>
        <fullName evidence="10">Gamma-secretase subunit PEN-2</fullName>
    </recommendedName>
</protein>
<dbReference type="GO" id="GO:0070765">
    <property type="term" value="C:gamma-secretase complex"/>
    <property type="evidence" value="ECO:0007669"/>
    <property type="project" value="TreeGrafter"/>
</dbReference>